<proteinExistence type="predicted"/>
<name>A0A6J4SKH4_9ACTN</name>
<feature type="compositionally biased region" description="Basic residues" evidence="1">
    <location>
        <begin position="76"/>
        <end position="86"/>
    </location>
</feature>
<evidence type="ECO:0000313" key="2">
    <source>
        <dbReference type="EMBL" id="CAA9494727.1"/>
    </source>
</evidence>
<accession>A0A6J4SKH4</accession>
<organism evidence="2">
    <name type="scientific">uncultured Solirubrobacteraceae bacterium</name>
    <dbReference type="NCBI Taxonomy" id="1162706"/>
    <lineage>
        <taxon>Bacteria</taxon>
        <taxon>Bacillati</taxon>
        <taxon>Actinomycetota</taxon>
        <taxon>Thermoleophilia</taxon>
        <taxon>Solirubrobacterales</taxon>
        <taxon>Solirubrobacteraceae</taxon>
        <taxon>environmental samples</taxon>
    </lineage>
</organism>
<evidence type="ECO:0000256" key="1">
    <source>
        <dbReference type="SAM" id="MobiDB-lite"/>
    </source>
</evidence>
<dbReference type="GO" id="GO:0004029">
    <property type="term" value="F:aldehyde dehydrogenase (NAD+) activity"/>
    <property type="evidence" value="ECO:0007669"/>
    <property type="project" value="UniProtKB-EC"/>
</dbReference>
<feature type="compositionally biased region" description="Basic and acidic residues" evidence="1">
    <location>
        <begin position="381"/>
        <end position="404"/>
    </location>
</feature>
<keyword evidence="2" id="KW-0560">Oxidoreductase</keyword>
<feature type="compositionally biased region" description="Basic residues" evidence="1">
    <location>
        <begin position="312"/>
        <end position="324"/>
    </location>
</feature>
<feature type="region of interest" description="Disordered" evidence="1">
    <location>
        <begin position="1"/>
        <end position="147"/>
    </location>
</feature>
<feature type="compositionally biased region" description="Basic residues" evidence="1">
    <location>
        <begin position="223"/>
        <end position="241"/>
    </location>
</feature>
<dbReference type="EC" id="1.2.1.3" evidence="2"/>
<sequence length="485" mass="53493">GDDHDDPPLHRRGVGGGTARRGCRGDQPGDRRVARPRRPGRPRGGGTGRRSGARGVRRLEHDVGLRARACPAPDRRRLRGAPRRAGARLDARPGQAAAHRGLRGGRRAHRHVARLGRGRRAPRGLHPAEPVGRAPRAGDAPAEGTGRRGHALELAVHDARRAPGTGAGVRQHGGLEPRAEHRGLLRGTRRVRRRGRPAARRVQLRAGARAGGGRRDRLPSGHRGGRLHRLDRHRAPHRRPRGGQGAAARDGRQRTAGGPRGRRPRGGRAGGGGRLLHGRRAELHRRGAAAGPRGRARRLRRAARRAGGARGAARRSAARGHRHGAAQQRGRRGQDGRARRRRREARRVGPRRRSARRGVSHRSLLARDGARRGARRRRGRQRGDLRPDRTDRLDRLARGGDRAHQRIPVRAAGRDIHRRPAPGAALRGRGPRRAGEHQRDDQLLGEPPALRRSRRQRLGQRARRRTPFLRGAHRAADDRDRPFPI</sequence>
<protein>
    <submittedName>
        <fullName evidence="2">Aldehyde dehydrogenase</fullName>
        <ecNumber evidence="2">1.2.1.3</ecNumber>
    </submittedName>
</protein>
<feature type="compositionally biased region" description="Basic residues" evidence="1">
    <location>
        <begin position="338"/>
        <end position="360"/>
    </location>
</feature>
<feature type="compositionally biased region" description="Basic and acidic residues" evidence="1">
    <location>
        <begin position="433"/>
        <end position="442"/>
    </location>
</feature>
<feature type="compositionally biased region" description="Basic residues" evidence="1">
    <location>
        <begin position="294"/>
        <end position="304"/>
    </location>
</feature>
<feature type="compositionally biased region" description="Basic and acidic residues" evidence="1">
    <location>
        <begin position="173"/>
        <end position="183"/>
    </location>
</feature>
<feature type="compositionally biased region" description="Basic residues" evidence="1">
    <location>
        <begin position="451"/>
        <end position="473"/>
    </location>
</feature>
<dbReference type="AlphaFoldDB" id="A0A6J4SKH4"/>
<feature type="compositionally biased region" description="Basic residues" evidence="1">
    <location>
        <begin position="187"/>
        <end position="203"/>
    </location>
</feature>
<feature type="compositionally biased region" description="Basic and acidic residues" evidence="1">
    <location>
        <begin position="474"/>
        <end position="485"/>
    </location>
</feature>
<feature type="region of interest" description="Disordered" evidence="1">
    <location>
        <begin position="160"/>
        <end position="485"/>
    </location>
</feature>
<feature type="compositionally biased region" description="Basic residues" evidence="1">
    <location>
        <begin position="100"/>
        <end position="123"/>
    </location>
</feature>
<feature type="non-terminal residue" evidence="2">
    <location>
        <position position="485"/>
    </location>
</feature>
<dbReference type="EMBL" id="CADCVJ010000229">
    <property type="protein sequence ID" value="CAA9494727.1"/>
    <property type="molecule type" value="Genomic_DNA"/>
</dbReference>
<feature type="compositionally biased region" description="Basic and acidic residues" evidence="1">
    <location>
        <begin position="23"/>
        <end position="33"/>
    </location>
</feature>
<feature type="non-terminal residue" evidence="2">
    <location>
        <position position="1"/>
    </location>
</feature>
<reference evidence="2" key="1">
    <citation type="submission" date="2020-02" db="EMBL/GenBank/DDBJ databases">
        <authorList>
            <person name="Meier V. D."/>
        </authorList>
    </citation>
    <scope>NUCLEOTIDE SEQUENCE</scope>
    <source>
        <strain evidence="2">AVDCRST_MAG38</strain>
    </source>
</reference>
<gene>
    <name evidence="2" type="ORF">AVDCRST_MAG38-2854</name>
</gene>